<comment type="caution">
    <text evidence="9">The sequence shown here is derived from an EMBL/GenBank/DDBJ whole genome shotgun (WGS) entry which is preliminary data.</text>
</comment>
<keyword evidence="4 8" id="KW-0812">Transmembrane</keyword>
<dbReference type="InterPro" id="IPR049829">
    <property type="entry name" value="MptA/B-like"/>
</dbReference>
<dbReference type="AlphaFoldDB" id="A0A1B7LXQ5"/>
<dbReference type="GO" id="GO:0016020">
    <property type="term" value="C:membrane"/>
    <property type="evidence" value="ECO:0007669"/>
    <property type="project" value="UniProtKB-SubCell"/>
</dbReference>
<feature type="transmembrane region" description="Helical" evidence="8">
    <location>
        <begin position="307"/>
        <end position="327"/>
    </location>
</feature>
<organism evidence="9 10">
    <name type="scientific">Enteractinococcus helveticum</name>
    <dbReference type="NCBI Taxonomy" id="1837282"/>
    <lineage>
        <taxon>Bacteria</taxon>
        <taxon>Bacillati</taxon>
        <taxon>Actinomycetota</taxon>
        <taxon>Actinomycetes</taxon>
        <taxon>Micrococcales</taxon>
        <taxon>Micrococcaceae</taxon>
    </lineage>
</organism>
<protein>
    <submittedName>
        <fullName evidence="9">Uncharacterized protein</fullName>
    </submittedName>
</protein>
<dbReference type="RefSeq" id="WP_043058432.1">
    <property type="nucleotide sequence ID" value="NZ_LXEY01000021.1"/>
</dbReference>
<evidence type="ECO:0000256" key="7">
    <source>
        <dbReference type="ARBA" id="ARBA00043987"/>
    </source>
</evidence>
<feature type="transmembrane region" description="Helical" evidence="8">
    <location>
        <begin position="236"/>
        <end position="264"/>
    </location>
</feature>
<feature type="transmembrane region" description="Helical" evidence="8">
    <location>
        <begin position="469"/>
        <end position="490"/>
    </location>
</feature>
<proteinExistence type="inferred from homology"/>
<feature type="transmembrane region" description="Helical" evidence="8">
    <location>
        <begin position="194"/>
        <end position="215"/>
    </location>
</feature>
<keyword evidence="2" id="KW-0328">Glycosyltransferase</keyword>
<reference evidence="9 10" key="1">
    <citation type="submission" date="2016-04" db="EMBL/GenBank/DDBJ databases">
        <title>First whole genome shotgun sequence of the bacterium Enteractinococcus sp. strain UASWS1574.</title>
        <authorList>
            <person name="Crovadore J."/>
            <person name="Chablais R."/>
            <person name="Lefort F."/>
        </authorList>
    </citation>
    <scope>NUCLEOTIDE SEQUENCE [LARGE SCALE GENOMIC DNA]</scope>
    <source>
        <strain evidence="9 10">UASWS1574</strain>
    </source>
</reference>
<feature type="transmembrane region" description="Helical" evidence="8">
    <location>
        <begin position="15"/>
        <end position="39"/>
    </location>
</feature>
<evidence type="ECO:0000256" key="6">
    <source>
        <dbReference type="ARBA" id="ARBA00023136"/>
    </source>
</evidence>
<accession>A0A1B7LXQ5</accession>
<feature type="transmembrane region" description="Helical" evidence="8">
    <location>
        <begin position="347"/>
        <end position="367"/>
    </location>
</feature>
<evidence type="ECO:0000256" key="2">
    <source>
        <dbReference type="ARBA" id="ARBA00022676"/>
    </source>
</evidence>
<dbReference type="Proteomes" id="UP000078292">
    <property type="component" value="Unassembled WGS sequence"/>
</dbReference>
<evidence type="ECO:0000256" key="5">
    <source>
        <dbReference type="ARBA" id="ARBA00022989"/>
    </source>
</evidence>
<dbReference type="Pfam" id="PF26314">
    <property type="entry name" value="MptA_B_family"/>
    <property type="match status" value="1"/>
</dbReference>
<dbReference type="GO" id="GO:0016757">
    <property type="term" value="F:glycosyltransferase activity"/>
    <property type="evidence" value="ECO:0007669"/>
    <property type="project" value="UniProtKB-KW"/>
</dbReference>
<dbReference type="STRING" id="1837282.A6F49_14510"/>
<dbReference type="NCBIfam" id="NF038066">
    <property type="entry name" value="MptB"/>
    <property type="match status" value="1"/>
</dbReference>
<evidence type="ECO:0000313" key="9">
    <source>
        <dbReference type="EMBL" id="OAV59952.1"/>
    </source>
</evidence>
<keyword evidence="3" id="KW-0808">Transferase</keyword>
<comment type="similarity">
    <text evidence="7">Belongs to the MptA/B family.</text>
</comment>
<evidence type="ECO:0000256" key="8">
    <source>
        <dbReference type="SAM" id="Phobius"/>
    </source>
</evidence>
<feature type="transmembrane region" description="Helical" evidence="8">
    <location>
        <begin position="379"/>
        <end position="398"/>
    </location>
</feature>
<feature type="transmembrane region" description="Helical" evidence="8">
    <location>
        <begin position="270"/>
        <end position="295"/>
    </location>
</feature>
<evidence type="ECO:0000313" key="10">
    <source>
        <dbReference type="Proteomes" id="UP000078292"/>
    </source>
</evidence>
<sequence length="528" mass="59464">MTTLEHARRGTTRHAWPAIVVGFLGSLILSIGSWSVGWVAPNSDINSTTWLAPFRTTELGVTIGTIMLTIGAWGMIWGWLRLGRVLRRPARTFKGKYEFPPESMRTINWAVGLWSLPQLFALTIFSRDMLAYLNQGRQVLAGQNPYELGISNLPNWFQLGTDTMWAEDATPYGPMFLWIEGAVVGITGVGQPDIAIFMFRLVSLLGVAMIIYYVPKLAEMQGWDPARAQWISAANPLFIISFVASGHNDSLMVGFMVAAIYAVWRGHGVLAVLMMSISIGMKVISIVLLPFIGLWWAGRNASKIKIFWYWCITLGLTAAIMLAVGWINGYGLDWVKVIAGTGSIWSWWSPIGAGGELLRVAVVELGLGDGEWVMPAVRLAGRLLSVVIVLVLMFAGTYDQILARATWSFAAIVVLSPVIHPWYLLWLLPLFVMLGIRSNWQLRWVIFTVAFFTAYGAGDQLYVWQFLELGGWMQALSWGLSVVLSIWVLYYDPWTSPMFKNQWHLRQSWRRMVLAYQRWKRSRTQAGR</sequence>
<keyword evidence="6 8" id="KW-0472">Membrane</keyword>
<evidence type="ECO:0000256" key="1">
    <source>
        <dbReference type="ARBA" id="ARBA00004141"/>
    </source>
</evidence>
<name>A0A1B7LXQ5_9MICC</name>
<feature type="transmembrane region" description="Helical" evidence="8">
    <location>
        <begin position="106"/>
        <end position="125"/>
    </location>
</feature>
<feature type="transmembrane region" description="Helical" evidence="8">
    <location>
        <begin position="444"/>
        <end position="463"/>
    </location>
</feature>
<gene>
    <name evidence="9" type="ORF">A6F49_14510</name>
</gene>
<dbReference type="OrthoDB" id="5242303at2"/>
<comment type="subcellular location">
    <subcellularLocation>
        <location evidence="1">Membrane</location>
        <topology evidence="1">Multi-pass membrane protein</topology>
    </subcellularLocation>
</comment>
<dbReference type="EMBL" id="LXEY01000021">
    <property type="protein sequence ID" value="OAV59952.1"/>
    <property type="molecule type" value="Genomic_DNA"/>
</dbReference>
<evidence type="ECO:0000256" key="3">
    <source>
        <dbReference type="ARBA" id="ARBA00022679"/>
    </source>
</evidence>
<evidence type="ECO:0000256" key="4">
    <source>
        <dbReference type="ARBA" id="ARBA00022692"/>
    </source>
</evidence>
<keyword evidence="10" id="KW-1185">Reference proteome</keyword>
<feature type="transmembrane region" description="Helical" evidence="8">
    <location>
        <begin position="410"/>
        <end position="432"/>
    </location>
</feature>
<keyword evidence="5 8" id="KW-1133">Transmembrane helix</keyword>
<feature type="transmembrane region" description="Helical" evidence="8">
    <location>
        <begin position="59"/>
        <end position="80"/>
    </location>
</feature>